<feature type="transmembrane region" description="Helical" evidence="1">
    <location>
        <begin position="79"/>
        <end position="101"/>
    </location>
</feature>
<evidence type="ECO:0000256" key="1">
    <source>
        <dbReference type="SAM" id="Phobius"/>
    </source>
</evidence>
<dbReference type="InterPro" id="IPR014617">
    <property type="entry name" value="YphA_Bacsu"/>
</dbReference>
<accession>A0A6A8DHL1</accession>
<keyword evidence="1" id="KW-0472">Membrane</keyword>
<dbReference type="Pfam" id="PF24124">
    <property type="entry name" value="YphA"/>
    <property type="match status" value="1"/>
</dbReference>
<dbReference type="EMBL" id="WJNG01000005">
    <property type="protein sequence ID" value="MRH42387.1"/>
    <property type="molecule type" value="Genomic_DNA"/>
</dbReference>
<proteinExistence type="predicted"/>
<feature type="transmembrane region" description="Helical" evidence="1">
    <location>
        <begin position="138"/>
        <end position="158"/>
    </location>
</feature>
<protein>
    <submittedName>
        <fullName evidence="2">Uncharacterized protein</fullName>
    </submittedName>
</protein>
<keyword evidence="1" id="KW-0812">Transmembrane</keyword>
<comment type="caution">
    <text evidence="2">The sequence shown here is derived from an EMBL/GenBank/DDBJ whole genome shotgun (WGS) entry which is preliminary data.</text>
</comment>
<gene>
    <name evidence="2" type="ORF">GH741_06785</name>
</gene>
<feature type="transmembrane region" description="Helical" evidence="1">
    <location>
        <begin position="56"/>
        <end position="73"/>
    </location>
</feature>
<keyword evidence="1" id="KW-1133">Transmembrane helix</keyword>
<feature type="transmembrane region" description="Helical" evidence="1">
    <location>
        <begin position="32"/>
        <end position="49"/>
    </location>
</feature>
<name>A0A6A8DHL1_9BACI</name>
<reference evidence="2" key="1">
    <citation type="submission" date="2019-11" db="EMBL/GenBank/DDBJ databases">
        <authorList>
            <person name="Li J."/>
        </authorList>
    </citation>
    <scope>NUCLEOTIDE SEQUENCE</scope>
    <source>
        <strain evidence="2">B6B</strain>
    </source>
</reference>
<dbReference type="Proteomes" id="UP000799092">
    <property type="component" value="Unassembled WGS sequence"/>
</dbReference>
<evidence type="ECO:0000313" key="2">
    <source>
        <dbReference type="EMBL" id="MRH42387.1"/>
    </source>
</evidence>
<organism evidence="2 3">
    <name type="scientific">Aquibacillus halophilus</name>
    <dbReference type="NCBI Taxonomy" id="930132"/>
    <lineage>
        <taxon>Bacteria</taxon>
        <taxon>Bacillati</taxon>
        <taxon>Bacillota</taxon>
        <taxon>Bacilli</taxon>
        <taxon>Bacillales</taxon>
        <taxon>Bacillaceae</taxon>
        <taxon>Aquibacillus</taxon>
    </lineage>
</organism>
<sequence>MKKNTYRIYLALWVLSLIAFSSSELFVGNTKINVSIIVLYIGALLLLASTSSRILNVMRSLCFVFGYVGLLFWEQISPVWLIIPRVIMIPFLGFILLILLTKNNVERIAIWCLGVTTGEVLHSLILNSYGFNDYIGDMAFFDILITGIGIIVAAAFLLEVRSKLDHMIELIEKQKKRWSQ</sequence>
<dbReference type="AlphaFoldDB" id="A0A6A8DHL1"/>
<keyword evidence="3" id="KW-1185">Reference proteome</keyword>
<evidence type="ECO:0000313" key="3">
    <source>
        <dbReference type="Proteomes" id="UP000799092"/>
    </source>
</evidence>
<dbReference type="OrthoDB" id="2965169at2"/>
<feature type="transmembrane region" description="Helical" evidence="1">
    <location>
        <begin position="108"/>
        <end position="126"/>
    </location>
</feature>